<evidence type="ECO:0000256" key="4">
    <source>
        <dbReference type="ARBA" id="ARBA00022833"/>
    </source>
</evidence>
<evidence type="ECO:0000313" key="7">
    <source>
        <dbReference type="Proteomes" id="UP000322110"/>
    </source>
</evidence>
<dbReference type="AlphaFoldDB" id="A0A5B2TK80"/>
<evidence type="ECO:0000256" key="1">
    <source>
        <dbReference type="ARBA" id="ARBA00001947"/>
    </source>
</evidence>
<keyword evidence="4" id="KW-0862">Zinc</keyword>
<organism evidence="6 7">
    <name type="scientific">Teichococcus oryzae</name>
    <dbReference type="NCBI Taxonomy" id="1608942"/>
    <lineage>
        <taxon>Bacteria</taxon>
        <taxon>Pseudomonadati</taxon>
        <taxon>Pseudomonadota</taxon>
        <taxon>Alphaproteobacteria</taxon>
        <taxon>Acetobacterales</taxon>
        <taxon>Roseomonadaceae</taxon>
        <taxon>Roseomonas</taxon>
    </lineage>
</organism>
<keyword evidence="7" id="KW-1185">Reference proteome</keyword>
<dbReference type="GO" id="GO:0046872">
    <property type="term" value="F:metal ion binding"/>
    <property type="evidence" value="ECO:0007669"/>
    <property type="project" value="UniProtKB-KW"/>
</dbReference>
<gene>
    <name evidence="6" type="ORF">F0Q34_02250</name>
</gene>
<name>A0A5B2TK80_9PROT</name>
<evidence type="ECO:0000313" key="6">
    <source>
        <dbReference type="EMBL" id="KAA2214554.1"/>
    </source>
</evidence>
<dbReference type="GO" id="GO:0016788">
    <property type="term" value="F:hydrolase activity, acting on ester bonds"/>
    <property type="evidence" value="ECO:0007669"/>
    <property type="project" value="InterPro"/>
</dbReference>
<evidence type="ECO:0000256" key="2">
    <source>
        <dbReference type="ARBA" id="ARBA00022723"/>
    </source>
</evidence>
<comment type="cofactor">
    <cofactor evidence="1">
        <name>Zn(2+)</name>
        <dbReference type="ChEBI" id="CHEBI:29105"/>
    </cofactor>
</comment>
<dbReference type="RefSeq" id="WP_149810491.1">
    <property type="nucleotide sequence ID" value="NZ_VUKA01000001.1"/>
</dbReference>
<dbReference type="InterPro" id="IPR055438">
    <property type="entry name" value="AstE_AspA_cat"/>
</dbReference>
<reference evidence="6 7" key="1">
    <citation type="journal article" date="2015" name="Int. J. Syst. Evol. Microbiol.">
        <title>Roseomonas oryzae sp. nov., isolated from paddy rhizosphere soil.</title>
        <authorList>
            <person name="Ramaprasad E.V."/>
            <person name="Sasikala Ch."/>
            <person name="Ramana Ch.V."/>
        </authorList>
    </citation>
    <scope>NUCLEOTIDE SEQUENCE [LARGE SCALE GENOMIC DNA]</scope>
    <source>
        <strain evidence="6 7">KCTC 42542</strain>
    </source>
</reference>
<keyword evidence="3" id="KW-0378">Hydrolase</keyword>
<dbReference type="Gene3D" id="3.40.630.10">
    <property type="entry name" value="Zn peptidases"/>
    <property type="match status" value="1"/>
</dbReference>
<dbReference type="InterPro" id="IPR050178">
    <property type="entry name" value="AspA/AstE_fam"/>
</dbReference>
<dbReference type="PANTHER" id="PTHR15162:SF7">
    <property type="entry name" value="SUCCINYLGLUTAMATE DESUCCINYLASE"/>
    <property type="match status" value="1"/>
</dbReference>
<proteinExistence type="predicted"/>
<feature type="domain" description="Succinylglutamate desuccinylase/Aspartoacylase catalytic" evidence="5">
    <location>
        <begin position="39"/>
        <end position="181"/>
    </location>
</feature>
<evidence type="ECO:0000259" key="5">
    <source>
        <dbReference type="Pfam" id="PF24827"/>
    </source>
</evidence>
<dbReference type="PANTHER" id="PTHR15162">
    <property type="entry name" value="ASPARTOACYLASE"/>
    <property type="match status" value="1"/>
</dbReference>
<dbReference type="SUPFAM" id="SSF53187">
    <property type="entry name" value="Zn-dependent exopeptidases"/>
    <property type="match status" value="1"/>
</dbReference>
<protein>
    <submittedName>
        <fullName evidence="6">Peptidase M14</fullName>
    </submittedName>
</protein>
<dbReference type="OrthoDB" id="7813621at2"/>
<accession>A0A5B2TK80</accession>
<keyword evidence="2" id="KW-0479">Metal-binding</keyword>
<dbReference type="EMBL" id="VUKA01000001">
    <property type="protein sequence ID" value="KAA2214554.1"/>
    <property type="molecule type" value="Genomic_DNA"/>
</dbReference>
<dbReference type="Proteomes" id="UP000322110">
    <property type="component" value="Unassembled WGS sequence"/>
</dbReference>
<dbReference type="Pfam" id="PF24827">
    <property type="entry name" value="AstE_AspA_cat"/>
    <property type="match status" value="1"/>
</dbReference>
<sequence length="321" mass="34956">MSFSGVLPRFPLELAPPDLRPWLGGNVLPGAWSFEAAAPGPHVALVSLVHGNEYAGAIVLARWLEAGLRPTRGRLTLVFANPAAFARFDPAEPTLSRFIDEDMNRVWSDRVLKGPRRGVELERARELLPLLESADLLLDLHSMLWPSDPLIITGRPRRAMRLAARLGMPPLVVADEGHGTGMRLIDRPAFSEPDGSRTAILVEGGQHWRHATLDTLQGCATALLRESGCFDDAPASPSPPPRLAEVTRTVVAGTHCFTFLHPFQGGEVIREAGTLLARDGESEIRTPHDDCLLVMPSPRTMRGHTAVRLARFLTPDEVAAG</sequence>
<comment type="caution">
    <text evidence="6">The sequence shown here is derived from an EMBL/GenBank/DDBJ whole genome shotgun (WGS) entry which is preliminary data.</text>
</comment>
<dbReference type="GO" id="GO:0005829">
    <property type="term" value="C:cytosol"/>
    <property type="evidence" value="ECO:0007669"/>
    <property type="project" value="TreeGrafter"/>
</dbReference>
<evidence type="ECO:0000256" key="3">
    <source>
        <dbReference type="ARBA" id="ARBA00022801"/>
    </source>
</evidence>